<protein>
    <submittedName>
        <fullName evidence="2">Uncharacterized protein</fullName>
    </submittedName>
</protein>
<feature type="transmembrane region" description="Helical" evidence="1">
    <location>
        <begin position="92"/>
        <end position="113"/>
    </location>
</feature>
<feature type="transmembrane region" description="Helical" evidence="1">
    <location>
        <begin position="350"/>
        <end position="370"/>
    </location>
</feature>
<feature type="transmembrane region" description="Helical" evidence="1">
    <location>
        <begin position="7"/>
        <end position="25"/>
    </location>
</feature>
<reference evidence="3" key="1">
    <citation type="submission" date="2017-06" db="EMBL/GenBank/DDBJ databases">
        <authorList>
            <person name="Cremers G."/>
        </authorList>
    </citation>
    <scope>NUCLEOTIDE SEQUENCE [LARGE SCALE GENOMIC DNA]</scope>
</reference>
<feature type="transmembrane region" description="Helical" evidence="1">
    <location>
        <begin position="382"/>
        <end position="402"/>
    </location>
</feature>
<proteinExistence type="predicted"/>
<dbReference type="Proteomes" id="UP000218615">
    <property type="component" value="Unassembled WGS sequence"/>
</dbReference>
<feature type="transmembrane region" description="Helical" evidence="1">
    <location>
        <begin position="152"/>
        <end position="177"/>
    </location>
</feature>
<feature type="transmembrane region" description="Helical" evidence="1">
    <location>
        <begin position="183"/>
        <end position="199"/>
    </location>
</feature>
<feature type="transmembrane region" description="Helical" evidence="1">
    <location>
        <begin position="64"/>
        <end position="85"/>
    </location>
</feature>
<feature type="transmembrane region" description="Helical" evidence="1">
    <location>
        <begin position="211"/>
        <end position="231"/>
    </location>
</feature>
<organism evidence="2 3">
    <name type="scientific">Candidatus Methanoperedens nitratireducens</name>
    <dbReference type="NCBI Taxonomy" id="1392998"/>
    <lineage>
        <taxon>Archaea</taxon>
        <taxon>Methanobacteriati</taxon>
        <taxon>Methanobacteriota</taxon>
        <taxon>Stenosarchaea group</taxon>
        <taxon>Methanomicrobia</taxon>
        <taxon>Methanosarcinales</taxon>
        <taxon>ANME-2 cluster</taxon>
        <taxon>Candidatus Methanoperedentaceae</taxon>
        <taxon>Candidatus Methanoperedens</taxon>
    </lineage>
</organism>
<keyword evidence="1" id="KW-0812">Transmembrane</keyword>
<gene>
    <name evidence="2" type="ORF">MNV_1090003</name>
</gene>
<keyword evidence="3" id="KW-1185">Reference proteome</keyword>
<accession>A0A284VIU3</accession>
<dbReference type="EMBL" id="FZMP01000012">
    <property type="protein sequence ID" value="SNQ59170.1"/>
    <property type="molecule type" value="Genomic_DNA"/>
</dbReference>
<sequence length="420" mass="49156">MLNEKSKIYMWISLILMSLIVRIYLSQFEGYSSDIWYFKIWSRAAYYNEFQDFYSSVWSDYPPFYIYVLWFVGFIYSFFSSSFDINTTIFTILIKSPANIIDIITSFLIFIIVKKYAEFRTALLIMLSYLFNPAIIYNSAVWGQVDSINTIFILLTLFFMVSGKLELAGISVAVAILTKPQSLLILPLFVILTIKTLKVKILPVKTRISRLAKISMISSGVFVTLALPFHLKSLKITDVLVKIIRPYTTGYNEYSYTSLNAFNLWAFPGFWKPDDIPFLFLSYRLWSYILFGILFIYVLYVTVKTRDNRIIYFASAILFFGFFMLFTRVHERYLFPMFAPLAVVMYMDRRLVFIYWIMTFTFLFNLYDVLSLLHTGQSILHGYPYVFIISAINLGVLMYAIYCLSTFQKLKDTSLLPGNE</sequence>
<name>A0A284VIU3_9EURY</name>
<feature type="transmembrane region" description="Helical" evidence="1">
    <location>
        <begin position="119"/>
        <end position="140"/>
    </location>
</feature>
<dbReference type="RefSeq" id="WP_096203585.1">
    <property type="nucleotide sequence ID" value="NZ_FZMP01000012.1"/>
</dbReference>
<feature type="transmembrane region" description="Helical" evidence="1">
    <location>
        <begin position="285"/>
        <end position="303"/>
    </location>
</feature>
<evidence type="ECO:0000313" key="3">
    <source>
        <dbReference type="Proteomes" id="UP000218615"/>
    </source>
</evidence>
<keyword evidence="1" id="KW-0472">Membrane</keyword>
<evidence type="ECO:0000313" key="2">
    <source>
        <dbReference type="EMBL" id="SNQ59170.1"/>
    </source>
</evidence>
<dbReference type="AlphaFoldDB" id="A0A284VIU3"/>
<keyword evidence="1" id="KW-1133">Transmembrane helix</keyword>
<feature type="transmembrane region" description="Helical" evidence="1">
    <location>
        <begin position="310"/>
        <end position="330"/>
    </location>
</feature>
<evidence type="ECO:0000256" key="1">
    <source>
        <dbReference type="SAM" id="Phobius"/>
    </source>
</evidence>